<dbReference type="Proteomes" id="UP001597145">
    <property type="component" value="Unassembled WGS sequence"/>
</dbReference>
<dbReference type="InterPro" id="IPR029046">
    <property type="entry name" value="LolA/LolB/LppX"/>
</dbReference>
<evidence type="ECO:0000256" key="1">
    <source>
        <dbReference type="SAM" id="SignalP"/>
    </source>
</evidence>
<dbReference type="SUPFAM" id="SSF89392">
    <property type="entry name" value="Prokaryotic lipoproteins and lipoprotein localization factors"/>
    <property type="match status" value="1"/>
</dbReference>
<dbReference type="PROSITE" id="PS51257">
    <property type="entry name" value="PROKAR_LIPOPROTEIN"/>
    <property type="match status" value="1"/>
</dbReference>
<keyword evidence="1" id="KW-0732">Signal</keyword>
<evidence type="ECO:0008006" key="4">
    <source>
        <dbReference type="Google" id="ProtNLM"/>
    </source>
</evidence>
<feature type="signal peptide" evidence="1">
    <location>
        <begin position="1"/>
        <end position="30"/>
    </location>
</feature>
<reference evidence="3" key="1">
    <citation type="journal article" date="2019" name="Int. J. Syst. Evol. Microbiol.">
        <title>The Global Catalogue of Microorganisms (GCM) 10K type strain sequencing project: providing services to taxonomists for standard genome sequencing and annotation.</title>
        <authorList>
            <consortium name="The Broad Institute Genomics Platform"/>
            <consortium name="The Broad Institute Genome Sequencing Center for Infectious Disease"/>
            <person name="Wu L."/>
            <person name="Ma J."/>
        </authorList>
    </citation>
    <scope>NUCLEOTIDE SEQUENCE [LARGE SCALE GENOMIC DNA]</scope>
    <source>
        <strain evidence="3">JCM 12165</strain>
    </source>
</reference>
<name>A0ABW4FJL4_9PSEU</name>
<evidence type="ECO:0000313" key="2">
    <source>
        <dbReference type="EMBL" id="MFD1530676.1"/>
    </source>
</evidence>
<organism evidence="2 3">
    <name type="scientific">Pseudonocardia aurantiaca</name>
    <dbReference type="NCBI Taxonomy" id="75290"/>
    <lineage>
        <taxon>Bacteria</taxon>
        <taxon>Bacillati</taxon>
        <taxon>Actinomycetota</taxon>
        <taxon>Actinomycetes</taxon>
        <taxon>Pseudonocardiales</taxon>
        <taxon>Pseudonocardiaceae</taxon>
        <taxon>Pseudonocardia</taxon>
    </lineage>
</organism>
<dbReference type="Gene3D" id="2.50.20.20">
    <property type="match status" value="1"/>
</dbReference>
<comment type="caution">
    <text evidence="2">The sequence shown here is derived from an EMBL/GenBank/DDBJ whole genome shotgun (WGS) entry which is preliminary data.</text>
</comment>
<keyword evidence="3" id="KW-1185">Reference proteome</keyword>
<dbReference type="RefSeq" id="WP_343970291.1">
    <property type="nucleotide sequence ID" value="NZ_BAAAJG010000002.1"/>
</dbReference>
<accession>A0ABW4FJL4</accession>
<evidence type="ECO:0000313" key="3">
    <source>
        <dbReference type="Proteomes" id="UP001597145"/>
    </source>
</evidence>
<feature type="chain" id="PRO_5045968831" description="Lipoprotein" evidence="1">
    <location>
        <begin position="31"/>
        <end position="303"/>
    </location>
</feature>
<proteinExistence type="predicted"/>
<protein>
    <recommendedName>
        <fullName evidence="4">Lipoprotein</fullName>
    </recommendedName>
</protein>
<sequence>MIRIGTRRSAGAIGACVAALALLAGCGGGAGEGSASAGSSIAGLAPVQVARQAPDVTRAAGTSRYALEMTYTSTGGPVPMDAPMTMSGEGTYDFGRQIGDGKYSSSGGGLPSEQLETVFRNNVLWQRAGGQTRWQEWDYSELVNTPVGQHDPSQQLDLLRGVSDDVREVGTSEIRGAEVRQYAITIDPTRLAQESGVVVAGGLTQAALSASGPIPAEVFVDEDGRVRRLAVAISVSGADMAASPEMQEALGDILADPRFAEMMRDRKTEMKLSIEYFDFGVPVTAEVPDPSTVDRGPSIPGPR</sequence>
<dbReference type="EMBL" id="JBHUCP010000009">
    <property type="protein sequence ID" value="MFD1530676.1"/>
    <property type="molecule type" value="Genomic_DNA"/>
</dbReference>
<gene>
    <name evidence="2" type="ORF">ACFSCY_14610</name>
</gene>